<dbReference type="RefSeq" id="WP_096347719.1">
    <property type="nucleotide sequence ID" value="NZ_JBHOFR010000010.1"/>
</dbReference>
<accession>A0A7V7GWM3</accession>
<dbReference type="SUPFAM" id="SSF52540">
    <property type="entry name" value="P-loop containing nucleoside triphosphate hydrolases"/>
    <property type="match status" value="1"/>
</dbReference>
<dbReference type="AlphaFoldDB" id="A0A7V7GWM3"/>
<dbReference type="InterPro" id="IPR025723">
    <property type="entry name" value="ArsA/GET3_ATPase-like"/>
</dbReference>
<dbReference type="NCBIfam" id="TIGR00345">
    <property type="entry name" value="GET3_arsA_TRC40"/>
    <property type="match status" value="1"/>
</dbReference>
<dbReference type="EC" id="7.3.2.7" evidence="3"/>
<comment type="caution">
    <text evidence="5">The sequence shown here is derived from an EMBL/GenBank/DDBJ whole genome shotgun (WGS) entry which is preliminary data.</text>
</comment>
<dbReference type="CDD" id="cd02035">
    <property type="entry name" value="ArsA"/>
    <property type="match status" value="1"/>
</dbReference>
<reference evidence="5 6" key="1">
    <citation type="submission" date="2018-07" db="EMBL/GenBank/DDBJ databases">
        <title>Pseudomonas laoshanensis sp. nov., isolated from soil.</title>
        <authorList>
            <person name="Sun J."/>
            <person name="Yu L."/>
            <person name="Wang M."/>
            <person name="Zhang C."/>
        </authorList>
    </citation>
    <scope>NUCLEOTIDE SEQUENCE [LARGE SCALE GENOMIC DNA]</scope>
    <source>
        <strain evidence="5 6">Y22</strain>
    </source>
</reference>
<feature type="domain" description="ArsA/GET3 Anion-transporting ATPase-like" evidence="4">
    <location>
        <begin position="8"/>
        <end position="331"/>
    </location>
</feature>
<dbReference type="Gene3D" id="3.40.50.300">
    <property type="entry name" value="P-loop containing nucleotide triphosphate hydrolases"/>
    <property type="match status" value="1"/>
</dbReference>
<organism evidence="5 6">
    <name type="scientific">Halopseudomonas laoshanensis</name>
    <dbReference type="NCBI Taxonomy" id="2268758"/>
    <lineage>
        <taxon>Bacteria</taxon>
        <taxon>Pseudomonadati</taxon>
        <taxon>Pseudomonadota</taxon>
        <taxon>Gammaproteobacteria</taxon>
        <taxon>Pseudomonadales</taxon>
        <taxon>Pseudomonadaceae</taxon>
        <taxon>Halopseudomonas</taxon>
    </lineage>
</organism>
<dbReference type="Pfam" id="PF02374">
    <property type="entry name" value="ArsA_ATPase"/>
    <property type="match status" value="1"/>
</dbReference>
<evidence type="ECO:0000256" key="2">
    <source>
        <dbReference type="ARBA" id="ARBA00052296"/>
    </source>
</evidence>
<dbReference type="OrthoDB" id="9780677at2"/>
<evidence type="ECO:0000259" key="4">
    <source>
        <dbReference type="Pfam" id="PF02374"/>
    </source>
</evidence>
<dbReference type="InterPro" id="IPR027417">
    <property type="entry name" value="P-loop_NTPase"/>
</dbReference>
<dbReference type="PANTHER" id="PTHR10803">
    <property type="entry name" value="ARSENICAL PUMP-DRIVING ATPASE ARSENITE-TRANSLOCATING ATPASE"/>
    <property type="match status" value="1"/>
</dbReference>
<proteinExistence type="inferred from homology"/>
<dbReference type="GO" id="GO:0016887">
    <property type="term" value="F:ATP hydrolysis activity"/>
    <property type="evidence" value="ECO:0007669"/>
    <property type="project" value="InterPro"/>
</dbReference>
<evidence type="ECO:0000256" key="1">
    <source>
        <dbReference type="ARBA" id="ARBA00011040"/>
    </source>
</evidence>
<comment type="similarity">
    <text evidence="1">Belongs to the arsA ATPase family.</text>
</comment>
<sequence>MFDLLQRRLIWVGGKGGVGKTTVSAALAVLAASRGQRCLVVSTDPAHSLGDVFARELDDTPRRLLPNLDAMEIDPDIEVEAHLKRVTEQMRRFAAPEMMKELQRQMQLTRQSPGTQEAALLERIARLINDPDSPYDQIIFDTAPTGHTLRLLTLPEAMAAWTDGLLTHNRKSEELAKVLKHLTPKSGRDVATPFDDPAENTLSDLDERTKDIAQTLLKRRRLFMQARRHLEDPKVSGFLFVLTPERLPILETVRAVATLKSVGIPVVATLVNRVIPEEADGEFLRRRREQEASWLERIDQELGHLPRPRLPWLETDVQGVETLELIAGKLAEAGF</sequence>
<protein>
    <recommendedName>
        <fullName evidence="3">arsenite-transporting ATPase</fullName>
        <ecNumber evidence="3">7.3.2.7</ecNumber>
    </recommendedName>
</protein>
<gene>
    <name evidence="5" type="ORF">DT594_05140</name>
</gene>
<dbReference type="PANTHER" id="PTHR10803:SF3">
    <property type="entry name" value="ATPASE GET3"/>
    <property type="match status" value="1"/>
</dbReference>
<keyword evidence="6" id="KW-1185">Reference proteome</keyword>
<dbReference type="EMBL" id="QOVF01000001">
    <property type="protein sequence ID" value="KAA0696711.1"/>
    <property type="molecule type" value="Genomic_DNA"/>
</dbReference>
<dbReference type="Proteomes" id="UP000463138">
    <property type="component" value="Unassembled WGS sequence"/>
</dbReference>
<name>A0A7V7GWM3_9GAMM</name>
<dbReference type="GO" id="GO:0005524">
    <property type="term" value="F:ATP binding"/>
    <property type="evidence" value="ECO:0007669"/>
    <property type="project" value="InterPro"/>
</dbReference>
<dbReference type="GO" id="GO:0015446">
    <property type="term" value="F:ATPase-coupled arsenite transmembrane transporter activity"/>
    <property type="evidence" value="ECO:0007669"/>
    <property type="project" value="UniProtKB-EC"/>
</dbReference>
<comment type="catalytic activity">
    <reaction evidence="2">
        <text>arsenite(in) + ATP + H2O = arsenite(out) + ADP + phosphate + H(+)</text>
        <dbReference type="Rhea" id="RHEA:11348"/>
        <dbReference type="ChEBI" id="CHEBI:15377"/>
        <dbReference type="ChEBI" id="CHEBI:15378"/>
        <dbReference type="ChEBI" id="CHEBI:29242"/>
        <dbReference type="ChEBI" id="CHEBI:30616"/>
        <dbReference type="ChEBI" id="CHEBI:43474"/>
        <dbReference type="ChEBI" id="CHEBI:456216"/>
        <dbReference type="EC" id="7.3.2.7"/>
    </reaction>
</comment>
<evidence type="ECO:0000313" key="6">
    <source>
        <dbReference type="Proteomes" id="UP000463138"/>
    </source>
</evidence>
<dbReference type="InterPro" id="IPR016300">
    <property type="entry name" value="ATPase_ArsA/GET3"/>
</dbReference>
<evidence type="ECO:0000313" key="5">
    <source>
        <dbReference type="EMBL" id="KAA0696711.1"/>
    </source>
</evidence>
<evidence type="ECO:0000256" key="3">
    <source>
        <dbReference type="ARBA" id="ARBA00066752"/>
    </source>
</evidence>